<protein>
    <recommendedName>
        <fullName evidence="2">FAD dependent oxidoreductase domain-containing protein</fullName>
    </recommendedName>
</protein>
<dbReference type="Gene3D" id="3.30.9.10">
    <property type="entry name" value="D-Amino Acid Oxidase, subunit A, domain 2"/>
    <property type="match status" value="1"/>
</dbReference>
<dbReference type="InterPro" id="IPR036188">
    <property type="entry name" value="FAD/NAD-bd_sf"/>
</dbReference>
<dbReference type="EMBL" id="NRGO01000029">
    <property type="protein sequence ID" value="PCC48624.1"/>
    <property type="molecule type" value="Genomic_DNA"/>
</dbReference>
<reference evidence="3 4" key="1">
    <citation type="journal article" date="2017" name="Elife">
        <title>Extensive horizontal gene transfer in cheese-associated bacteria.</title>
        <authorList>
            <person name="Bonham K.S."/>
            <person name="Wolfe B.E."/>
            <person name="Dutton R.J."/>
        </authorList>
    </citation>
    <scope>NUCLEOTIDE SEQUENCE [LARGE SCALE GENOMIC DNA]</scope>
    <source>
        <strain evidence="3 4">900_6</strain>
    </source>
</reference>
<dbReference type="Pfam" id="PF01266">
    <property type="entry name" value="DAO"/>
    <property type="match status" value="1"/>
</dbReference>
<name>A0A2A3ZAT0_BREAU</name>
<sequence>MHIIVIGSGLLGLSTADNLVMSGADVTLVDARDLGAGTSGTSFAWTNANGKLDPAYHELNIAGMKEHSRLADTLPGPRTYHRSSGLQMADARQAPKLEEKIARLSELGYPSELLSADRVGEIAGDISVPENIELIAHFPSEGYVLTEQLLHNLRAHAVEHGAKLVRGTVTEVDEGGDQVEVHLGDGRVLSADRVVLATGRWTQALAQASGFETPMNDEIGRGSAVTGLLGYVRTNSTRVKAVVHTPELNLRPGEDGTIVVQALDLNPRVDPAAPPTNEGPFAKEMAERFTAVTNDSTPNLIDLRVSYRSLPADGFTIAGFAAGLSRTYCLVTHSGITLGPLLGRLAAEELVDDSQQDLLENFRPTRFEYATATVGHLSPPLQLGDQ</sequence>
<organism evidence="3 4">
    <name type="scientific">Brevibacterium aurantiacum</name>
    <dbReference type="NCBI Taxonomy" id="273384"/>
    <lineage>
        <taxon>Bacteria</taxon>
        <taxon>Bacillati</taxon>
        <taxon>Actinomycetota</taxon>
        <taxon>Actinomycetes</taxon>
        <taxon>Micrococcales</taxon>
        <taxon>Brevibacteriaceae</taxon>
        <taxon>Brevibacterium</taxon>
    </lineage>
</organism>
<evidence type="ECO:0000259" key="2">
    <source>
        <dbReference type="Pfam" id="PF01266"/>
    </source>
</evidence>
<dbReference type="Gene3D" id="3.50.50.60">
    <property type="entry name" value="FAD/NAD(P)-binding domain"/>
    <property type="match status" value="1"/>
</dbReference>
<proteinExistence type="predicted"/>
<dbReference type="Proteomes" id="UP000217720">
    <property type="component" value="Unassembled WGS sequence"/>
</dbReference>
<dbReference type="GO" id="GO:0016491">
    <property type="term" value="F:oxidoreductase activity"/>
    <property type="evidence" value="ECO:0007669"/>
    <property type="project" value="UniProtKB-KW"/>
</dbReference>
<evidence type="ECO:0000256" key="1">
    <source>
        <dbReference type="ARBA" id="ARBA00023002"/>
    </source>
</evidence>
<evidence type="ECO:0000313" key="4">
    <source>
        <dbReference type="Proteomes" id="UP000217720"/>
    </source>
</evidence>
<dbReference type="InterPro" id="IPR006076">
    <property type="entry name" value="FAD-dep_OxRdtase"/>
</dbReference>
<comment type="caution">
    <text evidence="3">The sequence shown here is derived from an EMBL/GenBank/DDBJ whole genome shotgun (WGS) entry which is preliminary data.</text>
</comment>
<evidence type="ECO:0000313" key="3">
    <source>
        <dbReference type="EMBL" id="PCC48624.1"/>
    </source>
</evidence>
<feature type="domain" description="FAD dependent oxidoreductase" evidence="2">
    <location>
        <begin position="3"/>
        <end position="348"/>
    </location>
</feature>
<dbReference type="SUPFAM" id="SSF51905">
    <property type="entry name" value="FAD/NAD(P)-binding domain"/>
    <property type="match status" value="1"/>
</dbReference>
<dbReference type="RefSeq" id="WP_096161275.1">
    <property type="nucleotide sequence ID" value="NZ_NRGO01000029.1"/>
</dbReference>
<keyword evidence="1" id="KW-0560">Oxidoreductase</keyword>
<gene>
    <name evidence="3" type="ORF">CIK62_17590</name>
</gene>
<accession>A0A2A3ZAT0</accession>
<dbReference type="PANTHER" id="PTHR13847">
    <property type="entry name" value="SARCOSINE DEHYDROGENASE-RELATED"/>
    <property type="match status" value="1"/>
</dbReference>
<dbReference type="AlphaFoldDB" id="A0A2A3ZAT0"/>
<dbReference type="GO" id="GO:0005737">
    <property type="term" value="C:cytoplasm"/>
    <property type="evidence" value="ECO:0007669"/>
    <property type="project" value="TreeGrafter"/>
</dbReference>
<dbReference type="PANTHER" id="PTHR13847:SF289">
    <property type="entry name" value="GLYCINE OXIDASE"/>
    <property type="match status" value="1"/>
</dbReference>